<accession>A0ABW6VIR7</accession>
<evidence type="ECO:0000313" key="2">
    <source>
        <dbReference type="EMBL" id="MFF4778980.1"/>
    </source>
</evidence>
<dbReference type="Gene3D" id="3.40.710.10">
    <property type="entry name" value="DD-peptidase/beta-lactamase superfamily"/>
    <property type="match status" value="1"/>
</dbReference>
<organism evidence="2 3">
    <name type="scientific">Microtetraspora fusca</name>
    <dbReference type="NCBI Taxonomy" id="1997"/>
    <lineage>
        <taxon>Bacteria</taxon>
        <taxon>Bacillati</taxon>
        <taxon>Actinomycetota</taxon>
        <taxon>Actinomycetes</taxon>
        <taxon>Streptosporangiales</taxon>
        <taxon>Streptosporangiaceae</taxon>
        <taxon>Microtetraspora</taxon>
    </lineage>
</organism>
<dbReference type="Proteomes" id="UP001602119">
    <property type="component" value="Unassembled WGS sequence"/>
</dbReference>
<dbReference type="InterPro" id="IPR000871">
    <property type="entry name" value="Beta-lactam_class-A"/>
</dbReference>
<dbReference type="InterPro" id="IPR045155">
    <property type="entry name" value="Beta-lactam_cat"/>
</dbReference>
<dbReference type="RefSeq" id="WP_387347613.1">
    <property type="nucleotide sequence ID" value="NZ_JBIAXI010000040.1"/>
</dbReference>
<gene>
    <name evidence="2" type="ORF">ACFY05_39770</name>
</gene>
<dbReference type="PANTHER" id="PTHR35333">
    <property type="entry name" value="BETA-LACTAMASE"/>
    <property type="match status" value="1"/>
</dbReference>
<reference evidence="2 3" key="1">
    <citation type="submission" date="2024-10" db="EMBL/GenBank/DDBJ databases">
        <title>The Natural Products Discovery Center: Release of the First 8490 Sequenced Strains for Exploring Actinobacteria Biosynthetic Diversity.</title>
        <authorList>
            <person name="Kalkreuter E."/>
            <person name="Kautsar S.A."/>
            <person name="Yang D."/>
            <person name="Bader C.D."/>
            <person name="Teijaro C.N."/>
            <person name="Fluegel L."/>
            <person name="Davis C.M."/>
            <person name="Simpson J.R."/>
            <person name="Lauterbach L."/>
            <person name="Steele A.D."/>
            <person name="Gui C."/>
            <person name="Meng S."/>
            <person name="Li G."/>
            <person name="Viehrig K."/>
            <person name="Ye F."/>
            <person name="Su P."/>
            <person name="Kiefer A.F."/>
            <person name="Nichols A."/>
            <person name="Cepeda A.J."/>
            <person name="Yan W."/>
            <person name="Fan B."/>
            <person name="Jiang Y."/>
            <person name="Adhikari A."/>
            <person name="Zheng C.-J."/>
            <person name="Schuster L."/>
            <person name="Cowan T.M."/>
            <person name="Smanski M.J."/>
            <person name="Chevrette M.G."/>
            <person name="De Carvalho L.P.S."/>
            <person name="Shen B."/>
        </authorList>
    </citation>
    <scope>NUCLEOTIDE SEQUENCE [LARGE SCALE GENOMIC DNA]</scope>
    <source>
        <strain evidence="2 3">NPDC001281</strain>
    </source>
</reference>
<dbReference type="Pfam" id="PF13354">
    <property type="entry name" value="Beta-lactamase2"/>
    <property type="match status" value="1"/>
</dbReference>
<keyword evidence="3" id="KW-1185">Reference proteome</keyword>
<dbReference type="SUPFAM" id="SSF56601">
    <property type="entry name" value="beta-lactamase/transpeptidase-like"/>
    <property type="match status" value="1"/>
</dbReference>
<proteinExistence type="predicted"/>
<dbReference type="InterPro" id="IPR012338">
    <property type="entry name" value="Beta-lactam/transpept-like"/>
</dbReference>
<dbReference type="GO" id="GO:0016787">
    <property type="term" value="F:hydrolase activity"/>
    <property type="evidence" value="ECO:0007669"/>
    <property type="project" value="UniProtKB-KW"/>
</dbReference>
<keyword evidence="2" id="KW-0378">Hydrolase</keyword>
<dbReference type="EMBL" id="JBIAXI010000040">
    <property type="protein sequence ID" value="MFF4778980.1"/>
    <property type="molecule type" value="Genomic_DNA"/>
</dbReference>
<protein>
    <submittedName>
        <fullName evidence="2">Serine hydrolase</fullName>
    </submittedName>
</protein>
<feature type="domain" description="Beta-lactamase class A catalytic" evidence="1">
    <location>
        <begin position="19"/>
        <end position="271"/>
    </location>
</feature>
<comment type="caution">
    <text evidence="2">The sequence shown here is derived from an EMBL/GenBank/DDBJ whole genome shotgun (WGS) entry which is preliminary data.</text>
</comment>
<dbReference type="PANTHER" id="PTHR35333:SF3">
    <property type="entry name" value="BETA-LACTAMASE-TYPE TRANSPEPTIDASE FOLD CONTAINING PROTEIN"/>
    <property type="match status" value="1"/>
</dbReference>
<evidence type="ECO:0000313" key="3">
    <source>
        <dbReference type="Proteomes" id="UP001602119"/>
    </source>
</evidence>
<name>A0ABW6VIR7_MICFU</name>
<sequence>MVDGDINAIFDRAGCEGALSVRSLDDGAEVGLRPDEPVVPASVIKVQIALEAETWFADGRLDPQEHMTLRVTDRTTGPTGISLFDDDAVLSWRDMVVLMLTISDNSATDMLLHRVGIESINATATRLGLARTVVKSDLKAMLDSIGRDLGHTGWKDMATWSNSASADELAHANQRLPTCRALDPERGTRTTPRDMVDLLHLIWSDQAGPAAACTRVRTVMGRQLTRHRIASAFRPPVQVAAKSGGLAGVVRNEIGVICYPDGRRYAAAVFTRTRPGSDESAINAAIGAATARAVAMLRQGN</sequence>
<evidence type="ECO:0000259" key="1">
    <source>
        <dbReference type="Pfam" id="PF13354"/>
    </source>
</evidence>